<protein>
    <submittedName>
        <fullName evidence="4">DMT family transporter</fullName>
    </submittedName>
</protein>
<accession>A0ABU2NS60</accession>
<name>A0ABU2NS60_9ACTN</name>
<dbReference type="InterPro" id="IPR000620">
    <property type="entry name" value="EamA_dom"/>
</dbReference>
<feature type="transmembrane region" description="Helical" evidence="2">
    <location>
        <begin position="118"/>
        <end position="135"/>
    </location>
</feature>
<keyword evidence="2" id="KW-1133">Transmembrane helix</keyword>
<gene>
    <name evidence="4" type="ORF">RM572_13730</name>
</gene>
<keyword evidence="2" id="KW-0472">Membrane</keyword>
<evidence type="ECO:0000259" key="3">
    <source>
        <dbReference type="Pfam" id="PF00892"/>
    </source>
</evidence>
<feature type="transmembrane region" description="Helical" evidence="2">
    <location>
        <begin position="183"/>
        <end position="202"/>
    </location>
</feature>
<evidence type="ECO:0000313" key="4">
    <source>
        <dbReference type="EMBL" id="MDT0379820.1"/>
    </source>
</evidence>
<feature type="transmembrane region" description="Helical" evidence="2">
    <location>
        <begin position="214"/>
        <end position="234"/>
    </location>
</feature>
<reference evidence="5" key="1">
    <citation type="submission" date="2023-07" db="EMBL/GenBank/DDBJ databases">
        <title>30 novel species of actinomycetes from the DSMZ collection.</title>
        <authorList>
            <person name="Nouioui I."/>
        </authorList>
    </citation>
    <scope>NUCLEOTIDE SEQUENCE [LARGE SCALE GENOMIC DNA]</scope>
    <source>
        <strain evidence="5">DSM 42041</strain>
    </source>
</reference>
<keyword evidence="5" id="KW-1185">Reference proteome</keyword>
<evidence type="ECO:0000256" key="2">
    <source>
        <dbReference type="SAM" id="Phobius"/>
    </source>
</evidence>
<organism evidence="4 5">
    <name type="scientific">Streptomyces hazeniae</name>
    <dbReference type="NCBI Taxonomy" id="3075538"/>
    <lineage>
        <taxon>Bacteria</taxon>
        <taxon>Bacillati</taxon>
        <taxon>Actinomycetota</taxon>
        <taxon>Actinomycetes</taxon>
        <taxon>Kitasatosporales</taxon>
        <taxon>Streptomycetaceae</taxon>
        <taxon>Streptomyces</taxon>
    </lineage>
</organism>
<dbReference type="Gene3D" id="1.10.3730.20">
    <property type="match status" value="1"/>
</dbReference>
<feature type="transmembrane region" description="Helical" evidence="2">
    <location>
        <begin position="31"/>
        <end position="51"/>
    </location>
</feature>
<evidence type="ECO:0000256" key="1">
    <source>
        <dbReference type="ARBA" id="ARBA00007362"/>
    </source>
</evidence>
<dbReference type="Pfam" id="PF00892">
    <property type="entry name" value="EamA"/>
    <property type="match status" value="1"/>
</dbReference>
<dbReference type="InterPro" id="IPR037185">
    <property type="entry name" value="EmrE-like"/>
</dbReference>
<keyword evidence="2" id="KW-0812">Transmembrane</keyword>
<feature type="transmembrane region" description="Helical" evidence="2">
    <location>
        <begin position="91"/>
        <end position="112"/>
    </location>
</feature>
<dbReference type="RefSeq" id="WP_311673603.1">
    <property type="nucleotide sequence ID" value="NZ_JAVREQ010000010.1"/>
</dbReference>
<dbReference type="Proteomes" id="UP001183414">
    <property type="component" value="Unassembled WGS sequence"/>
</dbReference>
<proteinExistence type="inferred from homology"/>
<comment type="similarity">
    <text evidence="1">Belongs to the EamA transporter family.</text>
</comment>
<comment type="caution">
    <text evidence="4">The sequence shown here is derived from an EMBL/GenBank/DDBJ whole genome shotgun (WGS) entry which is preliminary data.</text>
</comment>
<feature type="transmembrane region" description="Helical" evidence="2">
    <location>
        <begin position="63"/>
        <end position="84"/>
    </location>
</feature>
<dbReference type="SUPFAM" id="SSF103481">
    <property type="entry name" value="Multidrug resistance efflux transporter EmrE"/>
    <property type="match status" value="2"/>
</dbReference>
<feature type="transmembrane region" description="Helical" evidence="2">
    <location>
        <begin position="6"/>
        <end position="24"/>
    </location>
</feature>
<evidence type="ECO:0000313" key="5">
    <source>
        <dbReference type="Proteomes" id="UP001183414"/>
    </source>
</evidence>
<feature type="domain" description="EamA" evidence="3">
    <location>
        <begin position="192"/>
        <end position="286"/>
    </location>
</feature>
<feature type="transmembrane region" description="Helical" evidence="2">
    <location>
        <begin position="240"/>
        <end position="263"/>
    </location>
</feature>
<feature type="transmembrane region" description="Helical" evidence="2">
    <location>
        <begin position="156"/>
        <end position="177"/>
    </location>
</feature>
<sequence length="288" mass="29071">MGEALALASAVLFGTTHFLSGLLARRVDSAAVALLGQLGGVVLMLCLAPSFTAAATVVDGADLAWGGLSGIGTGVGVSSVYRGMSRGQFSVVVPLSDVAAVALPVLVGVALLGDRPGAVAWCGIAAAPAALWFVSRTGDAEREGAPGEGRGGFAAGAPDGLLAGGGFALQFVGLAQIDAEAGLWPLLANRAAAILVLVPLFVRRPQRLRMPTRLVWACSGAGLLGMSAITLYTLATREQLLSLTVVLTAMYPAIPVLLGVTVLRERLTRPQVLGLALAAASIALISLA</sequence>
<dbReference type="EMBL" id="JAVREQ010000010">
    <property type="protein sequence ID" value="MDT0379820.1"/>
    <property type="molecule type" value="Genomic_DNA"/>
</dbReference>
<feature type="transmembrane region" description="Helical" evidence="2">
    <location>
        <begin position="270"/>
        <end position="287"/>
    </location>
</feature>